<keyword evidence="2" id="KW-0472">Membrane</keyword>
<evidence type="ECO:0000313" key="3">
    <source>
        <dbReference type="EMBL" id="TJZ95453.1"/>
    </source>
</evidence>
<reference evidence="3 4" key="1">
    <citation type="submission" date="2019-04" db="EMBL/GenBank/DDBJ databases">
        <title>Streptomyces oryziradicis sp. nov., a novel actinomycete isolated from rhizosphere soil of rice (Oryza sativa L.).</title>
        <authorList>
            <person name="Li C."/>
        </authorList>
    </citation>
    <scope>NUCLEOTIDE SEQUENCE [LARGE SCALE GENOMIC DNA]</scope>
    <source>
        <strain evidence="3 4">NEAU-C40</strain>
    </source>
</reference>
<dbReference type="PRINTS" id="PR01217">
    <property type="entry name" value="PRICHEXTENSN"/>
</dbReference>
<keyword evidence="2" id="KW-1133">Transmembrane helix</keyword>
<comment type="caution">
    <text evidence="3">The sequence shown here is derived from an EMBL/GenBank/DDBJ whole genome shotgun (WGS) entry which is preliminary data.</text>
</comment>
<dbReference type="EMBL" id="SUMC01000184">
    <property type="protein sequence ID" value="TJZ95453.1"/>
    <property type="molecule type" value="Genomic_DNA"/>
</dbReference>
<feature type="compositionally biased region" description="Pro residues" evidence="1">
    <location>
        <begin position="371"/>
        <end position="402"/>
    </location>
</feature>
<gene>
    <name evidence="3" type="ORF">FCI23_52250</name>
</gene>
<feature type="compositionally biased region" description="Low complexity" evidence="1">
    <location>
        <begin position="293"/>
        <end position="309"/>
    </location>
</feature>
<feature type="compositionally biased region" description="Low complexity" evidence="1">
    <location>
        <begin position="324"/>
        <end position="346"/>
    </location>
</feature>
<protein>
    <submittedName>
        <fullName evidence="3">Uncharacterized protein</fullName>
    </submittedName>
</protein>
<organism evidence="3 4">
    <name type="scientific">Actinacidiphila oryziradicis</name>
    <dbReference type="NCBI Taxonomy" id="2571141"/>
    <lineage>
        <taxon>Bacteria</taxon>
        <taxon>Bacillati</taxon>
        <taxon>Actinomycetota</taxon>
        <taxon>Actinomycetes</taxon>
        <taxon>Kitasatosporales</taxon>
        <taxon>Streptomycetaceae</taxon>
        <taxon>Actinacidiphila</taxon>
    </lineage>
</organism>
<name>A0A4U0RIE6_9ACTN</name>
<evidence type="ECO:0000256" key="2">
    <source>
        <dbReference type="SAM" id="Phobius"/>
    </source>
</evidence>
<accession>A0A4U0RIE6</accession>
<dbReference type="AlphaFoldDB" id="A0A4U0RIE6"/>
<proteinExistence type="predicted"/>
<evidence type="ECO:0000256" key="1">
    <source>
        <dbReference type="SAM" id="MobiDB-lite"/>
    </source>
</evidence>
<keyword evidence="2" id="KW-0812">Transmembrane</keyword>
<feature type="region of interest" description="Disordered" evidence="1">
    <location>
        <begin position="287"/>
        <end position="458"/>
    </location>
</feature>
<sequence>MTSAASPFRPKVTLSDVPAGRVLSTDDGESRQVYEIAGHPGWLAKLYRTPVPKTAPSALGNLIQLPASMSPADRTLIGAAVSWPVARIVDGGDVQGIVMAKAPDRFSARLRNIIGELQDPAPLPLDWLVATDAKCAKRGIRPADRAVREQAVRSLLAIGDFFARHDIVYGDWSYSNVFWEQGTGAVFVIDMDTCGIGTRKWIQSNGWEDPLFSEARKPPLTVLSDRYKLAVLTVRCLTGERGDPMAAHRALEKKTGSTPLSAALFLSLNARAAEERCTPDELLAALDGRASSGRPGAPTRPAPGTRTAPSNVTGSIRVGPPTVAPAKAPGASHAAGSPAAASKTASNVTGSVDLRGRSRTGGTQPRTPSGRPNPPAANPPAARPTPRPAPAPGPTGGTPPPRTGLGFPSAAPSPPPVTAYPPSAPAPGSQAFLTGGSVLSTPPTPSTPSLRSAPEPPPPPKARLLNLVFYALAVVLVVLGATLLFDWPL</sequence>
<dbReference type="OrthoDB" id="3700382at2"/>
<feature type="compositionally biased region" description="Pro residues" evidence="1">
    <location>
        <begin position="411"/>
        <end position="425"/>
    </location>
</feature>
<dbReference type="SUPFAM" id="SSF56112">
    <property type="entry name" value="Protein kinase-like (PK-like)"/>
    <property type="match status" value="1"/>
</dbReference>
<dbReference type="InterPro" id="IPR011009">
    <property type="entry name" value="Kinase-like_dom_sf"/>
</dbReference>
<dbReference type="Proteomes" id="UP000305778">
    <property type="component" value="Unassembled WGS sequence"/>
</dbReference>
<keyword evidence="4" id="KW-1185">Reference proteome</keyword>
<evidence type="ECO:0000313" key="4">
    <source>
        <dbReference type="Proteomes" id="UP000305778"/>
    </source>
</evidence>
<feature type="transmembrane region" description="Helical" evidence="2">
    <location>
        <begin position="464"/>
        <end position="485"/>
    </location>
</feature>
<dbReference type="RefSeq" id="WP_136730974.1">
    <property type="nucleotide sequence ID" value="NZ_SUMC01000184.1"/>
</dbReference>